<proteinExistence type="predicted"/>
<sequence length="109" mass="12138">MEDIVKKITTIEDKEQQNKENWERASDTQRSLLKRIEDVERNLQEYARALKKLGEEMDAGRLARRGGGNGSGSGTGEATASIAIHRHCFVLIPSARGPEPSQVYCMHVA</sequence>
<evidence type="ECO:0000313" key="4">
    <source>
        <dbReference type="Proteomes" id="UP000215453"/>
    </source>
</evidence>
<accession>A0A1Y6M3E2</accession>
<name>A0A1Y6M3E2_ZYMTR</name>
<gene>
    <name evidence="3" type="ORF">ZT1A5_G11729</name>
</gene>
<dbReference type="AlphaFoldDB" id="A0A1Y6M3E2"/>
<evidence type="ECO:0000313" key="3">
    <source>
        <dbReference type="EMBL" id="SMY30278.1"/>
    </source>
</evidence>
<feature type="region of interest" description="Disordered" evidence="2">
    <location>
        <begin position="57"/>
        <end position="78"/>
    </location>
</feature>
<dbReference type="Proteomes" id="UP000215453">
    <property type="component" value="Chromosome 16"/>
</dbReference>
<evidence type="ECO:0000256" key="1">
    <source>
        <dbReference type="SAM" id="Coils"/>
    </source>
</evidence>
<evidence type="ECO:0000256" key="2">
    <source>
        <dbReference type="SAM" id="MobiDB-lite"/>
    </source>
</evidence>
<dbReference type="EMBL" id="LT882691">
    <property type="protein sequence ID" value="SMY30278.1"/>
    <property type="molecule type" value="Genomic_DNA"/>
</dbReference>
<reference evidence="3 4" key="1">
    <citation type="submission" date="2016-10" db="EMBL/GenBank/DDBJ databases">
        <authorList>
            <person name="Varghese N."/>
        </authorList>
    </citation>
    <scope>NUCLEOTIDE SEQUENCE [LARGE SCALE GENOMIC DNA]</scope>
</reference>
<protein>
    <submittedName>
        <fullName evidence="3">Uncharacterized protein</fullName>
    </submittedName>
</protein>
<feature type="compositionally biased region" description="Gly residues" evidence="2">
    <location>
        <begin position="65"/>
        <end position="75"/>
    </location>
</feature>
<feature type="coiled-coil region" evidence="1">
    <location>
        <begin position="29"/>
        <end position="56"/>
    </location>
</feature>
<keyword evidence="1" id="KW-0175">Coiled coil</keyword>
<organism evidence="3 4">
    <name type="scientific">Zymoseptoria tritici ST99CH_1A5</name>
    <dbReference type="NCBI Taxonomy" id="1276529"/>
    <lineage>
        <taxon>Eukaryota</taxon>
        <taxon>Fungi</taxon>
        <taxon>Dikarya</taxon>
        <taxon>Ascomycota</taxon>
        <taxon>Pezizomycotina</taxon>
        <taxon>Dothideomycetes</taxon>
        <taxon>Dothideomycetidae</taxon>
        <taxon>Mycosphaerellales</taxon>
        <taxon>Mycosphaerellaceae</taxon>
        <taxon>Zymoseptoria</taxon>
    </lineage>
</organism>